<organism evidence="1 2">
    <name type="scientific">Streptomyces luteolus</name>
    <dbReference type="NCBI Taxonomy" id="3043615"/>
    <lineage>
        <taxon>Bacteria</taxon>
        <taxon>Bacillati</taxon>
        <taxon>Actinomycetota</taxon>
        <taxon>Actinomycetes</taxon>
        <taxon>Kitasatosporales</taxon>
        <taxon>Streptomycetaceae</taxon>
        <taxon>Streptomyces</taxon>
    </lineage>
</organism>
<dbReference type="EMBL" id="JASCIS010000059">
    <property type="protein sequence ID" value="MDI3423675.1"/>
    <property type="molecule type" value="Genomic_DNA"/>
</dbReference>
<name>A0ABT6T727_9ACTN</name>
<evidence type="ECO:0000313" key="1">
    <source>
        <dbReference type="EMBL" id="MDI3423675.1"/>
    </source>
</evidence>
<dbReference type="Proteomes" id="UP001237105">
    <property type="component" value="Unassembled WGS sequence"/>
</dbReference>
<evidence type="ECO:0000313" key="2">
    <source>
        <dbReference type="Proteomes" id="UP001237105"/>
    </source>
</evidence>
<gene>
    <name evidence="1" type="ORF">QIT00_34900</name>
</gene>
<keyword evidence="2" id="KW-1185">Reference proteome</keyword>
<proteinExistence type="predicted"/>
<protein>
    <submittedName>
        <fullName evidence="1">Uncharacterized protein</fullName>
    </submittedName>
</protein>
<sequence length="75" mass="8422">MVDSTRTWTLEQNDRHRTFATGPEASLFAESGPFAVTRHRHRHPAWKLVLPTSGHAVRRLLVALGPVDPARSRPT</sequence>
<dbReference type="RefSeq" id="WP_282539507.1">
    <property type="nucleotide sequence ID" value="NZ_JASCIS010000059.1"/>
</dbReference>
<reference evidence="1 2" key="1">
    <citation type="submission" date="2023-05" db="EMBL/GenBank/DDBJ databases">
        <title>Draft genome sequence of Streptomyces sp. B-S-A12 isolated from a cave soil in Thailand.</title>
        <authorList>
            <person name="Chamroensaksri N."/>
            <person name="Muangham S."/>
        </authorList>
    </citation>
    <scope>NUCLEOTIDE SEQUENCE [LARGE SCALE GENOMIC DNA]</scope>
    <source>
        <strain evidence="1 2">B-S-A12</strain>
    </source>
</reference>
<comment type="caution">
    <text evidence="1">The sequence shown here is derived from an EMBL/GenBank/DDBJ whole genome shotgun (WGS) entry which is preliminary data.</text>
</comment>
<accession>A0ABT6T727</accession>